<evidence type="ECO:0000256" key="5">
    <source>
        <dbReference type="SAM" id="MobiDB-lite"/>
    </source>
</evidence>
<name>A0ABP0W2Z1_9BRYO</name>
<evidence type="ECO:0000259" key="6">
    <source>
        <dbReference type="PROSITE" id="PS50090"/>
    </source>
</evidence>
<organism evidence="8 9">
    <name type="scientific">Sphagnum jensenii</name>
    <dbReference type="NCBI Taxonomy" id="128206"/>
    <lineage>
        <taxon>Eukaryota</taxon>
        <taxon>Viridiplantae</taxon>
        <taxon>Streptophyta</taxon>
        <taxon>Embryophyta</taxon>
        <taxon>Bryophyta</taxon>
        <taxon>Sphagnophytina</taxon>
        <taxon>Sphagnopsida</taxon>
        <taxon>Sphagnales</taxon>
        <taxon>Sphagnaceae</taxon>
        <taxon>Sphagnum</taxon>
    </lineage>
</organism>
<evidence type="ECO:0000256" key="1">
    <source>
        <dbReference type="ARBA" id="ARBA00004123"/>
    </source>
</evidence>
<protein>
    <submittedName>
        <fullName evidence="8">Uncharacterized protein</fullName>
    </submittedName>
</protein>
<dbReference type="EMBL" id="OZ020108">
    <property type="protein sequence ID" value="CAK9261138.1"/>
    <property type="molecule type" value="Genomic_DNA"/>
</dbReference>
<dbReference type="CDD" id="cd00167">
    <property type="entry name" value="SANT"/>
    <property type="match status" value="2"/>
</dbReference>
<evidence type="ECO:0000256" key="2">
    <source>
        <dbReference type="ARBA" id="ARBA00022737"/>
    </source>
</evidence>
<keyword evidence="2" id="KW-0677">Repeat</keyword>
<feature type="domain" description="HTH myb-type" evidence="7">
    <location>
        <begin position="61"/>
        <end position="115"/>
    </location>
</feature>
<dbReference type="InterPro" id="IPR017930">
    <property type="entry name" value="Myb_dom"/>
</dbReference>
<dbReference type="InterPro" id="IPR015495">
    <property type="entry name" value="Myb_TF_plants"/>
</dbReference>
<keyword evidence="4" id="KW-0539">Nucleus</keyword>
<comment type="subcellular location">
    <subcellularLocation>
        <location evidence="1">Nucleus</location>
    </subcellularLocation>
</comment>
<feature type="region of interest" description="Disordered" evidence="5">
    <location>
        <begin position="273"/>
        <end position="318"/>
    </location>
</feature>
<feature type="domain" description="Myb-like" evidence="6">
    <location>
        <begin position="61"/>
        <end position="111"/>
    </location>
</feature>
<evidence type="ECO:0000313" key="9">
    <source>
        <dbReference type="Proteomes" id="UP001497444"/>
    </source>
</evidence>
<dbReference type="Gene3D" id="1.10.10.60">
    <property type="entry name" value="Homeodomain-like"/>
    <property type="match status" value="2"/>
</dbReference>
<evidence type="ECO:0000313" key="8">
    <source>
        <dbReference type="EMBL" id="CAK9261138.1"/>
    </source>
</evidence>
<evidence type="ECO:0000256" key="3">
    <source>
        <dbReference type="ARBA" id="ARBA00023125"/>
    </source>
</evidence>
<dbReference type="Pfam" id="PF00249">
    <property type="entry name" value="Myb_DNA-binding"/>
    <property type="match status" value="2"/>
</dbReference>
<dbReference type="PANTHER" id="PTHR47994">
    <property type="entry name" value="F14D16.11-RELATED"/>
    <property type="match status" value="1"/>
</dbReference>
<gene>
    <name evidence="8" type="ORF">CSSPJE1EN1_LOCUS6616</name>
</gene>
<keyword evidence="3" id="KW-0238">DNA-binding</keyword>
<reference evidence="8" key="1">
    <citation type="submission" date="2024-02" db="EMBL/GenBank/DDBJ databases">
        <authorList>
            <consortium name="ELIXIR-Norway"/>
            <consortium name="Elixir Norway"/>
        </authorList>
    </citation>
    <scope>NUCLEOTIDE SEQUENCE</scope>
</reference>
<sequence>MTRLSKPSDDVRKGAWTAEEDEKLRIYVETYGTGHWRSVGKKAGLQRCGKSCRLRWTNYLRPDIRHGSFTADEEDLIVKLHATHGSRWSLIAAKMPGRTDNDIKNHWNTRLKKKLCDMGIDPVTHKPIAELLRDFAGTISQFSSTPGCTNIDQMAELQAAKRCFSDNLLSKAVHECRSSAKPAAGAGAGAAAMSTLSPLSDVTTVNNKAEEYAAAAAAAAAAGDHHGFNIAAAAAAAAAASRLDHQHIQEHSNNSYSGSISMAESSCSEEAFSRSGCSSHHEQQPGSAAPPHVTMMQNTSLEQRRRRRTTRGGLQTDHEPCGQIMYCNMSSSSAAAAAAALRTDSAGAETYDPGQICTALTALDDDENHVNPILGMNRLDSIMSSSTIHGMTNFPSSLKNSNQEIENMFMRELLSSDGRVHSQLQYPAQGTRMSVPGQQFQGVSEAVATRTISPAPRLVNAAAAVQSTNDDNYMSRSWLALRNHGKFSQQQEQGYVLNNMDDDDDDLPCFTPSSRFSTHDQLNIVQDPAAATQQLNKFVQDPATTHLVQTHGMTGQAHHQMHDSEKLRVHGMMGQAAHQMQDSEKFRVHGMMGEAQWHDSEKFRSQEAESASADVVRVPHEHVSLQDPTRNSGGAALQQIATESGVMQGSSMSSLSFSGLLTSHHHHNNNNNNNNNNCASQLNVQSGYANAFSLNPSNFSSMGPGAAGLSNFANNFSGPSSLTHNFSGNFGNLGTPIGVKFQDYGDVSSPRMVQLWDYQG</sequence>
<dbReference type="SMART" id="SM00717">
    <property type="entry name" value="SANT"/>
    <property type="match status" value="2"/>
</dbReference>
<accession>A0ABP0W2Z1</accession>
<dbReference type="InterPro" id="IPR001005">
    <property type="entry name" value="SANT/Myb"/>
</dbReference>
<dbReference type="Proteomes" id="UP001497444">
    <property type="component" value="Chromosome 13"/>
</dbReference>
<keyword evidence="9" id="KW-1185">Reference proteome</keyword>
<evidence type="ECO:0000259" key="7">
    <source>
        <dbReference type="PROSITE" id="PS51294"/>
    </source>
</evidence>
<proteinExistence type="predicted"/>
<dbReference type="PROSITE" id="PS50090">
    <property type="entry name" value="MYB_LIKE"/>
    <property type="match status" value="2"/>
</dbReference>
<feature type="domain" description="HTH myb-type" evidence="7">
    <location>
        <begin position="8"/>
        <end position="60"/>
    </location>
</feature>
<dbReference type="PROSITE" id="PS51294">
    <property type="entry name" value="HTH_MYB"/>
    <property type="match status" value="2"/>
</dbReference>
<dbReference type="InterPro" id="IPR009057">
    <property type="entry name" value="Homeodomain-like_sf"/>
</dbReference>
<evidence type="ECO:0000256" key="4">
    <source>
        <dbReference type="ARBA" id="ARBA00023242"/>
    </source>
</evidence>
<dbReference type="SUPFAM" id="SSF46689">
    <property type="entry name" value="Homeodomain-like"/>
    <property type="match status" value="1"/>
</dbReference>
<dbReference type="PANTHER" id="PTHR47994:SF5">
    <property type="entry name" value="F14D16.11-RELATED"/>
    <property type="match status" value="1"/>
</dbReference>
<feature type="domain" description="Myb-like" evidence="6">
    <location>
        <begin position="8"/>
        <end position="60"/>
    </location>
</feature>